<reference evidence="1" key="1">
    <citation type="submission" date="2023-10" db="EMBL/GenBank/DDBJ databases">
        <authorList>
            <person name="Rodriguez Cubillos JULIANA M."/>
            <person name="De Vega J."/>
        </authorList>
    </citation>
    <scope>NUCLEOTIDE SEQUENCE</scope>
</reference>
<dbReference type="EMBL" id="CASHSV030000311">
    <property type="protein sequence ID" value="CAJ2659296.1"/>
    <property type="molecule type" value="Genomic_DNA"/>
</dbReference>
<gene>
    <name evidence="1" type="ORF">MILVUS5_LOCUS25507</name>
</gene>
<protein>
    <submittedName>
        <fullName evidence="1">Uncharacterized protein</fullName>
    </submittedName>
</protein>
<evidence type="ECO:0000313" key="2">
    <source>
        <dbReference type="Proteomes" id="UP001177021"/>
    </source>
</evidence>
<name>A0ACB0KSE1_TRIPR</name>
<accession>A0ACB0KSE1</accession>
<evidence type="ECO:0000313" key="1">
    <source>
        <dbReference type="EMBL" id="CAJ2659296.1"/>
    </source>
</evidence>
<sequence>MDRVLLQESTVEGDDLVDLKSERKHVEIGTRLKLERKHVQRGKRLKITHDRVRDRAYLRQAGKLSVWISSILMINERGKRLKLKRKRVEDDLVDMKSERKHVERGKRLKSARKHVERGKRLKSERKHVESGTRLKSEPERKQTGKRYPSPFDVIAAPPPQSFLPGRTARAGSLCPVRITDENRGFLIKLSKLALEKYNDDNNQVLNNGDNNQDPQFEFDELVRSNVGSCAGSKYFITFKAKRSSETSSTIFQAIIVWRSFEGSSQVLSCDIKT</sequence>
<keyword evidence="2" id="KW-1185">Reference proteome</keyword>
<organism evidence="1 2">
    <name type="scientific">Trifolium pratense</name>
    <name type="common">Red clover</name>
    <dbReference type="NCBI Taxonomy" id="57577"/>
    <lineage>
        <taxon>Eukaryota</taxon>
        <taxon>Viridiplantae</taxon>
        <taxon>Streptophyta</taxon>
        <taxon>Embryophyta</taxon>
        <taxon>Tracheophyta</taxon>
        <taxon>Spermatophyta</taxon>
        <taxon>Magnoliopsida</taxon>
        <taxon>eudicotyledons</taxon>
        <taxon>Gunneridae</taxon>
        <taxon>Pentapetalae</taxon>
        <taxon>rosids</taxon>
        <taxon>fabids</taxon>
        <taxon>Fabales</taxon>
        <taxon>Fabaceae</taxon>
        <taxon>Papilionoideae</taxon>
        <taxon>50 kb inversion clade</taxon>
        <taxon>NPAAA clade</taxon>
        <taxon>Hologalegina</taxon>
        <taxon>IRL clade</taxon>
        <taxon>Trifolieae</taxon>
        <taxon>Trifolium</taxon>
    </lineage>
</organism>
<dbReference type="Proteomes" id="UP001177021">
    <property type="component" value="Unassembled WGS sequence"/>
</dbReference>
<comment type="caution">
    <text evidence="1">The sequence shown here is derived from an EMBL/GenBank/DDBJ whole genome shotgun (WGS) entry which is preliminary data.</text>
</comment>
<proteinExistence type="predicted"/>